<evidence type="ECO:0000256" key="1">
    <source>
        <dbReference type="ARBA" id="ARBA00023125"/>
    </source>
</evidence>
<gene>
    <name evidence="2" type="ordered locus">BMULJ_02500</name>
</gene>
<evidence type="ECO:0000313" key="2">
    <source>
        <dbReference type="EMBL" id="BAG44391.1"/>
    </source>
</evidence>
<name>A0A0H3KHE1_BURM1</name>
<dbReference type="InterPro" id="IPR021317">
    <property type="entry name" value="DUF2917"/>
</dbReference>
<evidence type="ECO:0008006" key="4">
    <source>
        <dbReference type="Google" id="ProtNLM"/>
    </source>
</evidence>
<dbReference type="AlphaFoldDB" id="A0A0H3KHE1"/>
<dbReference type="RefSeq" id="WP_012212846.1">
    <property type="nucleotide sequence ID" value="NC_010084.1"/>
</dbReference>
<proteinExistence type="predicted"/>
<accession>A0A0H3KHE1</accession>
<dbReference type="EMBL" id="AP009385">
    <property type="protein sequence ID" value="BAG44391.1"/>
    <property type="molecule type" value="Genomic_DNA"/>
</dbReference>
<keyword evidence="1" id="KW-0238">DNA-binding</keyword>
<dbReference type="Proteomes" id="UP000008815">
    <property type="component" value="Chromosome 1"/>
</dbReference>
<evidence type="ECO:0000313" key="3">
    <source>
        <dbReference type="Proteomes" id="UP000008815"/>
    </source>
</evidence>
<dbReference type="KEGG" id="bmu:Bmul_0760"/>
<keyword evidence="3" id="KW-1185">Reference proteome</keyword>
<dbReference type="STRING" id="395019.BMULJ_02500"/>
<sequence length="103" mass="11442">MREWRLYAMDGDEPAGRWRIVDRTTLHVTHGVLWVTIEGRLDDHWLRAGDALTFAPGMRVWIGAERGGATFAFGPHRAPVARVAPAVRHATDARHHAAASLPT</sequence>
<dbReference type="InterPro" id="IPR037923">
    <property type="entry name" value="HTH-like"/>
</dbReference>
<reference evidence="2 3" key="1">
    <citation type="submission" date="2007-04" db="EMBL/GenBank/DDBJ databases">
        <title>Complete genome sequence of Burkholderia multivorans ATCC 17616.</title>
        <authorList>
            <person name="Ohtsubo Y."/>
            <person name="Yamashita A."/>
            <person name="Kurokawa K."/>
            <person name="Takami H."/>
            <person name="Yuhara S."/>
            <person name="Nishiyama E."/>
            <person name="Endo R."/>
            <person name="Miyazaki R."/>
            <person name="Ono A."/>
            <person name="Yano K."/>
            <person name="Ito M."/>
            <person name="Sota M."/>
            <person name="Yuji N."/>
            <person name="Hattori M."/>
            <person name="Tsuda M."/>
        </authorList>
    </citation>
    <scope>NUCLEOTIDE SEQUENCE [LARGE SCALE GENOMIC DNA]</scope>
    <source>
        <strain evidence="3">ATCC 17616 / 249</strain>
    </source>
</reference>
<dbReference type="Pfam" id="PF11142">
    <property type="entry name" value="DUF2917"/>
    <property type="match status" value="1"/>
</dbReference>
<organism evidence="2 3">
    <name type="scientific">Burkholderia multivorans (strain ATCC 17616 / 249)</name>
    <dbReference type="NCBI Taxonomy" id="395019"/>
    <lineage>
        <taxon>Bacteria</taxon>
        <taxon>Pseudomonadati</taxon>
        <taxon>Pseudomonadota</taxon>
        <taxon>Betaproteobacteria</taxon>
        <taxon>Burkholderiales</taxon>
        <taxon>Burkholderiaceae</taxon>
        <taxon>Burkholderia</taxon>
        <taxon>Burkholderia cepacia complex</taxon>
    </lineage>
</organism>
<dbReference type="GO" id="GO:0003677">
    <property type="term" value="F:DNA binding"/>
    <property type="evidence" value="ECO:0007669"/>
    <property type="project" value="UniProtKB-KW"/>
</dbReference>
<dbReference type="SUPFAM" id="SSF51215">
    <property type="entry name" value="Regulatory protein AraC"/>
    <property type="match status" value="1"/>
</dbReference>
<dbReference type="HOGENOM" id="CLU_149882_1_0_4"/>
<protein>
    <recommendedName>
        <fullName evidence="4">DUF2917 domain-containing protein</fullName>
    </recommendedName>
</protein>
<dbReference type="eggNOG" id="COG1917">
    <property type="taxonomic scope" value="Bacteria"/>
</dbReference>
<dbReference type="KEGG" id="bmj:BMULJ_02500"/>